<comment type="caution">
    <text evidence="2">The sequence shown here is derived from an EMBL/GenBank/DDBJ whole genome shotgun (WGS) entry which is preliminary data.</text>
</comment>
<keyword evidence="1" id="KW-0812">Transmembrane</keyword>
<name>A0A919VBT8_9ACTN</name>
<gene>
    <name evidence="2" type="ORF">Ssi02_26950</name>
</gene>
<proteinExistence type="predicted"/>
<keyword evidence="3" id="KW-1185">Reference proteome</keyword>
<organism evidence="2 3">
    <name type="scientific">Sinosporangium siamense</name>
    <dbReference type="NCBI Taxonomy" id="1367973"/>
    <lineage>
        <taxon>Bacteria</taxon>
        <taxon>Bacillati</taxon>
        <taxon>Actinomycetota</taxon>
        <taxon>Actinomycetes</taxon>
        <taxon>Streptosporangiales</taxon>
        <taxon>Streptosporangiaceae</taxon>
        <taxon>Sinosporangium</taxon>
    </lineage>
</organism>
<evidence type="ECO:0000313" key="3">
    <source>
        <dbReference type="Proteomes" id="UP000606172"/>
    </source>
</evidence>
<sequence>MHRMHSSPPHKEHRAGGLAEVRSHAGAVIQRHFPAIMRGALALVFLWFGALKVANVSPVSKLVADTLFFIPLPQTLLVTGLGVFEIAVAAALVTGRWLRPILPLLLLHLVGTFSVLLIHPALAFQGGNPLLLTVEGEFVIKNVVLIAGTLMVSATLPPREKTSD</sequence>
<accession>A0A919VBT8</accession>
<reference evidence="2" key="1">
    <citation type="submission" date="2021-01" db="EMBL/GenBank/DDBJ databases">
        <title>Whole genome shotgun sequence of Sinosporangium siamense NBRC 109515.</title>
        <authorList>
            <person name="Komaki H."/>
            <person name="Tamura T."/>
        </authorList>
    </citation>
    <scope>NUCLEOTIDE SEQUENCE</scope>
    <source>
        <strain evidence="2">NBRC 109515</strain>
    </source>
</reference>
<keyword evidence="1" id="KW-0472">Membrane</keyword>
<evidence type="ECO:0000256" key="1">
    <source>
        <dbReference type="SAM" id="Phobius"/>
    </source>
</evidence>
<keyword evidence="1" id="KW-1133">Transmembrane helix</keyword>
<evidence type="ECO:0008006" key="4">
    <source>
        <dbReference type="Google" id="ProtNLM"/>
    </source>
</evidence>
<dbReference type="Proteomes" id="UP000606172">
    <property type="component" value="Unassembled WGS sequence"/>
</dbReference>
<protein>
    <recommendedName>
        <fullName evidence="4">Membrane protein YkgB</fullName>
    </recommendedName>
</protein>
<dbReference type="EMBL" id="BOOW01000016">
    <property type="protein sequence ID" value="GII92464.1"/>
    <property type="molecule type" value="Genomic_DNA"/>
</dbReference>
<feature type="transmembrane region" description="Helical" evidence="1">
    <location>
        <begin position="74"/>
        <end position="93"/>
    </location>
</feature>
<feature type="transmembrane region" description="Helical" evidence="1">
    <location>
        <begin position="35"/>
        <end position="54"/>
    </location>
</feature>
<feature type="transmembrane region" description="Helical" evidence="1">
    <location>
        <begin position="105"/>
        <end position="126"/>
    </location>
</feature>
<feature type="transmembrane region" description="Helical" evidence="1">
    <location>
        <begin position="138"/>
        <end position="156"/>
    </location>
</feature>
<dbReference type="AlphaFoldDB" id="A0A919VBT8"/>
<evidence type="ECO:0000313" key="2">
    <source>
        <dbReference type="EMBL" id="GII92464.1"/>
    </source>
</evidence>